<dbReference type="InterPro" id="IPR031311">
    <property type="entry name" value="CHIT_BIND_RR_consensus"/>
</dbReference>
<evidence type="ECO:0000256" key="1">
    <source>
        <dbReference type="ARBA" id="ARBA00022460"/>
    </source>
</evidence>
<evidence type="ECO:0000313" key="4">
    <source>
        <dbReference type="Proteomes" id="UP000075880"/>
    </source>
</evidence>
<dbReference type="PANTHER" id="PTHR12236:SF95">
    <property type="entry name" value="CUTICULAR PROTEIN 76BD, ISOFORM C-RELATED"/>
    <property type="match status" value="1"/>
</dbReference>
<protein>
    <submittedName>
        <fullName evidence="3">Uncharacterized protein</fullName>
    </submittedName>
</protein>
<dbReference type="Proteomes" id="UP000075880">
    <property type="component" value="Unassembled WGS sequence"/>
</dbReference>
<keyword evidence="1 2" id="KW-0193">Cuticle</keyword>
<dbReference type="GO" id="GO:0005615">
    <property type="term" value="C:extracellular space"/>
    <property type="evidence" value="ECO:0007669"/>
    <property type="project" value="TreeGrafter"/>
</dbReference>
<dbReference type="PRINTS" id="PR00947">
    <property type="entry name" value="CUTICLE"/>
</dbReference>
<dbReference type="GO" id="GO:0042302">
    <property type="term" value="F:structural constituent of cuticle"/>
    <property type="evidence" value="ECO:0007669"/>
    <property type="project" value="UniProtKB-UniRule"/>
</dbReference>
<name>A0AAG5D890_ANOAO</name>
<dbReference type="EnsemblMetazoa" id="ENSAATROPT007636">
    <property type="protein sequence ID" value="ENSAATROPP006848"/>
    <property type="gene ID" value="ENSAATROPG006208"/>
</dbReference>
<dbReference type="PROSITE" id="PS00233">
    <property type="entry name" value="CHIT_BIND_RR_1"/>
    <property type="match status" value="1"/>
</dbReference>
<organism evidence="3 4">
    <name type="scientific">Anopheles atroparvus</name>
    <name type="common">European mosquito</name>
    <dbReference type="NCBI Taxonomy" id="41427"/>
    <lineage>
        <taxon>Eukaryota</taxon>
        <taxon>Metazoa</taxon>
        <taxon>Ecdysozoa</taxon>
        <taxon>Arthropoda</taxon>
        <taxon>Hexapoda</taxon>
        <taxon>Insecta</taxon>
        <taxon>Pterygota</taxon>
        <taxon>Neoptera</taxon>
        <taxon>Endopterygota</taxon>
        <taxon>Diptera</taxon>
        <taxon>Nematocera</taxon>
        <taxon>Culicoidea</taxon>
        <taxon>Culicidae</taxon>
        <taxon>Anophelinae</taxon>
        <taxon>Anopheles</taxon>
    </lineage>
</organism>
<keyword evidence="4" id="KW-1185">Reference proteome</keyword>
<accession>A0AAG5D890</accession>
<dbReference type="AlphaFoldDB" id="A0AAG5D890"/>
<dbReference type="PROSITE" id="PS51155">
    <property type="entry name" value="CHIT_BIND_RR_2"/>
    <property type="match status" value="1"/>
</dbReference>
<evidence type="ECO:0000313" key="3">
    <source>
        <dbReference type="EnsemblMetazoa" id="ENSAATROPP006848"/>
    </source>
</evidence>
<dbReference type="PANTHER" id="PTHR12236">
    <property type="entry name" value="STRUCTURAL CONTITUENT OF CUTICLE"/>
    <property type="match status" value="1"/>
</dbReference>
<evidence type="ECO:0000256" key="2">
    <source>
        <dbReference type="PROSITE-ProRule" id="PRU00497"/>
    </source>
</evidence>
<dbReference type="Pfam" id="PF00379">
    <property type="entry name" value="Chitin_bind_4"/>
    <property type="match status" value="1"/>
</dbReference>
<dbReference type="GO" id="GO:0031012">
    <property type="term" value="C:extracellular matrix"/>
    <property type="evidence" value="ECO:0007669"/>
    <property type="project" value="TreeGrafter"/>
</dbReference>
<sequence>MGKQFSRKVKSFAARCVLRVILYVSGRDVPFQNVTKHSSHYFGNNGANSIDSYQPSGVGSGYSEAGLIGYKSSQDSQAYPENGYDHSDYYTYPKYKYDYGVQDTHTGDHKSQWEIRDGDVVKGGYTLYDPDGSIREVDYTADSKTGFNAVVKTHGPNAHPIPSNAYHSSEVRHVALNAKQIHRT</sequence>
<proteinExistence type="predicted"/>
<dbReference type="InterPro" id="IPR000618">
    <property type="entry name" value="Insect_cuticle"/>
</dbReference>
<reference evidence="3" key="1">
    <citation type="submission" date="2024-04" db="UniProtKB">
        <authorList>
            <consortium name="EnsemblMetazoa"/>
        </authorList>
    </citation>
    <scope>IDENTIFICATION</scope>
    <source>
        <strain evidence="3">EBRO</strain>
    </source>
</reference>
<dbReference type="InterPro" id="IPR051217">
    <property type="entry name" value="Insect_Cuticle_Struc_Prot"/>
</dbReference>